<dbReference type="KEGG" id="jre:109000642"/>
<sequence length="274" mass="31785">MSWNVRGINEVNKRLHIRSLLRSWKVDIVCLQETKLEVISLRIIRSLWSCVQVGWHYLPSIGASGGILVMWDKRVVENKENFMGDYVVACSFMNVIDGYQWAFAGVYGPNLDRSRSLLWDELAGISSFWDLPWCIGGDFNVTRFPSERSGGVGYNQPMVDFSNFISEQNLQDLPLAGGSFTWSNNRDLPSWSRIDRFLISTDWEAHYPELIQKRLPRLCSDHFPILLNCGGIRSGPRHFKFENMWLKSEGFLDRIRQWWSSYHFHGTASYKMAC</sequence>
<dbReference type="RefSeq" id="XP_018833137.1">
    <property type="nucleotide sequence ID" value="XM_018977592.2"/>
</dbReference>
<proteinExistence type="predicted"/>
<evidence type="ECO:0000313" key="1">
    <source>
        <dbReference type="Proteomes" id="UP000235220"/>
    </source>
</evidence>
<keyword evidence="1" id="KW-1185">Reference proteome</keyword>
<reference evidence="2" key="1">
    <citation type="submission" date="2025-08" db="UniProtKB">
        <authorList>
            <consortium name="RefSeq"/>
        </authorList>
    </citation>
    <scope>IDENTIFICATION</scope>
    <source>
        <tissue evidence="2">Leaves</tissue>
    </source>
</reference>
<dbReference type="Proteomes" id="UP000235220">
    <property type="component" value="Chromosome 14"/>
</dbReference>
<dbReference type="OrthoDB" id="692400at2759"/>
<accession>A0A2I4FND4</accession>
<dbReference type="SUPFAM" id="SSF56219">
    <property type="entry name" value="DNase I-like"/>
    <property type="match status" value="1"/>
</dbReference>
<dbReference type="InterPro" id="IPR036691">
    <property type="entry name" value="Endo/exonu/phosph_ase_sf"/>
</dbReference>
<organism evidence="1 2">
    <name type="scientific">Juglans regia</name>
    <name type="common">English walnut</name>
    <dbReference type="NCBI Taxonomy" id="51240"/>
    <lineage>
        <taxon>Eukaryota</taxon>
        <taxon>Viridiplantae</taxon>
        <taxon>Streptophyta</taxon>
        <taxon>Embryophyta</taxon>
        <taxon>Tracheophyta</taxon>
        <taxon>Spermatophyta</taxon>
        <taxon>Magnoliopsida</taxon>
        <taxon>eudicotyledons</taxon>
        <taxon>Gunneridae</taxon>
        <taxon>Pentapetalae</taxon>
        <taxon>rosids</taxon>
        <taxon>fabids</taxon>
        <taxon>Fagales</taxon>
        <taxon>Juglandaceae</taxon>
        <taxon>Juglans</taxon>
    </lineage>
</organism>
<dbReference type="PANTHER" id="PTHR33710">
    <property type="entry name" value="BNAC02G09200D PROTEIN"/>
    <property type="match status" value="1"/>
</dbReference>
<dbReference type="GeneID" id="109000642"/>
<dbReference type="InterPro" id="IPR005135">
    <property type="entry name" value="Endo/exonuclease/phosphatase"/>
</dbReference>
<dbReference type="STRING" id="51240.A0A2I4FND4"/>
<protein>
    <submittedName>
        <fullName evidence="2">Exodeoxyribonuclease-like</fullName>
    </submittedName>
</protein>
<dbReference type="PANTHER" id="PTHR33710:SF64">
    <property type="entry name" value="ENDONUCLEASE_EXONUCLEASE_PHOSPHATASE DOMAIN-CONTAINING PROTEIN"/>
    <property type="match status" value="1"/>
</dbReference>
<name>A0A2I4FND4_JUGRE</name>
<dbReference type="Pfam" id="PF03372">
    <property type="entry name" value="Exo_endo_phos"/>
    <property type="match status" value="1"/>
</dbReference>
<gene>
    <name evidence="2" type="primary">LOC109000642</name>
</gene>
<evidence type="ECO:0000313" key="2">
    <source>
        <dbReference type="RefSeq" id="XP_018833137.1"/>
    </source>
</evidence>
<dbReference type="Gramene" id="Jr14_17640_p1">
    <property type="protein sequence ID" value="cds.Jr14_17640_p1"/>
    <property type="gene ID" value="Jr14_17640"/>
</dbReference>
<dbReference type="GO" id="GO:0003824">
    <property type="term" value="F:catalytic activity"/>
    <property type="evidence" value="ECO:0007669"/>
    <property type="project" value="InterPro"/>
</dbReference>
<dbReference type="AlphaFoldDB" id="A0A2I4FND4"/>
<dbReference type="Gene3D" id="3.60.10.10">
    <property type="entry name" value="Endonuclease/exonuclease/phosphatase"/>
    <property type="match status" value="1"/>
</dbReference>